<comment type="subcellular location">
    <subcellularLocation>
        <location evidence="1">Mitochondrion</location>
    </subcellularLocation>
</comment>
<keyword evidence="3 10" id="KW-0689">Ribosomal protein</keyword>
<dbReference type="FunCoup" id="A0A6P8Y8V5">
    <property type="interactions" value="1436"/>
</dbReference>
<dbReference type="GeneID" id="117642235"/>
<protein>
    <recommendedName>
        <fullName evidence="6">Large ribosomal subunit protein uL18m</fullName>
    </recommendedName>
    <alternativeName>
        <fullName evidence="7">39S ribosomal protein L18, mitochondrial</fullName>
    </alternativeName>
</protein>
<evidence type="ECO:0000256" key="3">
    <source>
        <dbReference type="ARBA" id="ARBA00022980"/>
    </source>
</evidence>
<organism evidence="10">
    <name type="scientific">Thrips palmi</name>
    <name type="common">Melon thrips</name>
    <dbReference type="NCBI Taxonomy" id="161013"/>
    <lineage>
        <taxon>Eukaryota</taxon>
        <taxon>Metazoa</taxon>
        <taxon>Ecdysozoa</taxon>
        <taxon>Arthropoda</taxon>
        <taxon>Hexapoda</taxon>
        <taxon>Insecta</taxon>
        <taxon>Pterygota</taxon>
        <taxon>Neoptera</taxon>
        <taxon>Paraneoptera</taxon>
        <taxon>Thysanoptera</taxon>
        <taxon>Terebrantia</taxon>
        <taxon>Thripoidea</taxon>
        <taxon>Thripidae</taxon>
        <taxon>Thrips</taxon>
    </lineage>
</organism>
<evidence type="ECO:0000256" key="2">
    <source>
        <dbReference type="ARBA" id="ARBA00007116"/>
    </source>
</evidence>
<feature type="compositionally biased region" description="Low complexity" evidence="8">
    <location>
        <begin position="31"/>
        <end position="42"/>
    </location>
</feature>
<dbReference type="GO" id="GO:0005743">
    <property type="term" value="C:mitochondrial inner membrane"/>
    <property type="evidence" value="ECO:0007669"/>
    <property type="project" value="UniProtKB-ARBA"/>
</dbReference>
<dbReference type="InParanoid" id="A0A6P8Y8V5"/>
<dbReference type="Gene3D" id="3.30.420.80">
    <property type="entry name" value="Ribosomal protein S11"/>
    <property type="match status" value="1"/>
</dbReference>
<reference evidence="10" key="1">
    <citation type="submission" date="2025-08" db="UniProtKB">
        <authorList>
            <consortium name="RefSeq"/>
        </authorList>
    </citation>
    <scope>IDENTIFICATION</scope>
    <source>
        <tissue evidence="10">Total insect</tissue>
    </source>
</reference>
<sequence>MCCHMSTPLQISGRALHRHVQNALCLLSRPNSSAAPTAPSSPSKKDNTQQNNNAHIKPVFHNRNPRNLELLTIASKPEGYHLDSFEVSYWHKLLVRLSWGKISAEVVHNNGTTVVSASSGEFGIEKLLYRTADSSAYKTIGKVIARRCLESGISTVFCDYKPEEGTKMDLLLKEAQNGGLSLEEAPVYVPPLPQTKGVPTKPWDIIS</sequence>
<dbReference type="GO" id="GO:0006412">
    <property type="term" value="P:translation"/>
    <property type="evidence" value="ECO:0007669"/>
    <property type="project" value="InterPro"/>
</dbReference>
<dbReference type="CTD" id="29074"/>
<dbReference type="Proteomes" id="UP000515158">
    <property type="component" value="Unplaced"/>
</dbReference>
<keyword evidence="9" id="KW-1185">Reference proteome</keyword>
<dbReference type="PANTHER" id="PTHR12899">
    <property type="entry name" value="39S RIBOSOMAL PROTEIN L18, MITOCHONDRIAL"/>
    <property type="match status" value="1"/>
</dbReference>
<dbReference type="InterPro" id="IPR005484">
    <property type="entry name" value="Ribosomal_uL18_bac/plant/anim"/>
</dbReference>
<comment type="similarity">
    <text evidence="2">Belongs to the universal ribosomal protein uL18 family.</text>
</comment>
<accession>A0A6P8Y8V5</accession>
<evidence type="ECO:0000256" key="4">
    <source>
        <dbReference type="ARBA" id="ARBA00023128"/>
    </source>
</evidence>
<evidence type="ECO:0000313" key="9">
    <source>
        <dbReference type="Proteomes" id="UP000515158"/>
    </source>
</evidence>
<name>A0A6P8Y8V5_THRPL</name>
<dbReference type="InterPro" id="IPR036967">
    <property type="entry name" value="Ribosomal_uS11_sf"/>
</dbReference>
<dbReference type="SUPFAM" id="SSF53137">
    <property type="entry name" value="Translational machinery components"/>
    <property type="match status" value="1"/>
</dbReference>
<dbReference type="GO" id="GO:0003735">
    <property type="term" value="F:structural constituent of ribosome"/>
    <property type="evidence" value="ECO:0007669"/>
    <property type="project" value="InterPro"/>
</dbReference>
<dbReference type="InterPro" id="IPR057268">
    <property type="entry name" value="Ribosomal_L18"/>
</dbReference>
<dbReference type="FunFam" id="3.30.420.80:FF:000005">
    <property type="entry name" value="39S ribosomal protein L18, mitochondrial"/>
    <property type="match status" value="1"/>
</dbReference>
<evidence type="ECO:0000313" key="10">
    <source>
        <dbReference type="RefSeq" id="XP_034236083.1"/>
    </source>
</evidence>
<keyword evidence="5" id="KW-0687">Ribonucleoprotein</keyword>
<dbReference type="KEGG" id="tpal:117642235"/>
<feature type="region of interest" description="Disordered" evidence="8">
    <location>
        <begin position="31"/>
        <end position="51"/>
    </location>
</feature>
<dbReference type="PANTHER" id="PTHR12899:SF3">
    <property type="entry name" value="LARGE RIBOSOMAL SUBUNIT PROTEIN UL18M"/>
    <property type="match status" value="1"/>
</dbReference>
<evidence type="ECO:0000256" key="7">
    <source>
        <dbReference type="ARBA" id="ARBA00082661"/>
    </source>
</evidence>
<dbReference type="OrthoDB" id="1932324at2759"/>
<dbReference type="GO" id="GO:1990904">
    <property type="term" value="C:ribonucleoprotein complex"/>
    <property type="evidence" value="ECO:0007669"/>
    <property type="project" value="UniProtKB-KW"/>
</dbReference>
<gene>
    <name evidence="10" type="primary">LOC117642235</name>
</gene>
<evidence type="ECO:0000256" key="5">
    <source>
        <dbReference type="ARBA" id="ARBA00023274"/>
    </source>
</evidence>
<keyword evidence="4" id="KW-0496">Mitochondrion</keyword>
<dbReference type="GO" id="GO:0005840">
    <property type="term" value="C:ribosome"/>
    <property type="evidence" value="ECO:0007669"/>
    <property type="project" value="UniProtKB-KW"/>
</dbReference>
<dbReference type="CDD" id="cd00432">
    <property type="entry name" value="Ribosomal_L18_L5e"/>
    <property type="match status" value="1"/>
</dbReference>
<dbReference type="GO" id="GO:0008097">
    <property type="term" value="F:5S rRNA binding"/>
    <property type="evidence" value="ECO:0007669"/>
    <property type="project" value="TreeGrafter"/>
</dbReference>
<evidence type="ECO:0000256" key="1">
    <source>
        <dbReference type="ARBA" id="ARBA00004173"/>
    </source>
</evidence>
<evidence type="ECO:0000256" key="6">
    <source>
        <dbReference type="ARBA" id="ARBA00069051"/>
    </source>
</evidence>
<evidence type="ECO:0000256" key="8">
    <source>
        <dbReference type="SAM" id="MobiDB-lite"/>
    </source>
</evidence>
<dbReference type="AlphaFoldDB" id="A0A6P8Y8V5"/>
<proteinExistence type="inferred from homology"/>
<dbReference type="RefSeq" id="XP_034236083.1">
    <property type="nucleotide sequence ID" value="XM_034380192.1"/>
</dbReference>